<dbReference type="eggNOG" id="KOG1072">
    <property type="taxonomic scope" value="Eukaryota"/>
</dbReference>
<gene>
    <name evidence="3" type="ORF">ARALYDRAFT_891442</name>
</gene>
<dbReference type="Proteomes" id="UP000008694">
    <property type="component" value="Unassembled WGS sequence"/>
</dbReference>
<dbReference type="HOGENOM" id="CLU_032521_1_2_1"/>
<feature type="domain" description="F-box" evidence="2">
    <location>
        <begin position="33"/>
        <end position="73"/>
    </location>
</feature>
<proteinExistence type="predicted"/>
<evidence type="ECO:0000313" key="4">
    <source>
        <dbReference type="Proteomes" id="UP000008694"/>
    </source>
</evidence>
<reference evidence="4" key="1">
    <citation type="journal article" date="2011" name="Nat. Genet.">
        <title>The Arabidopsis lyrata genome sequence and the basis of rapid genome size change.</title>
        <authorList>
            <person name="Hu T.T."/>
            <person name="Pattyn P."/>
            <person name="Bakker E.G."/>
            <person name="Cao J."/>
            <person name="Cheng J.-F."/>
            <person name="Clark R.M."/>
            <person name="Fahlgren N."/>
            <person name="Fawcett J.A."/>
            <person name="Grimwood J."/>
            <person name="Gundlach H."/>
            <person name="Haberer G."/>
            <person name="Hollister J.D."/>
            <person name="Ossowski S."/>
            <person name="Ottilar R.P."/>
            <person name="Salamov A.A."/>
            <person name="Schneeberger K."/>
            <person name="Spannagl M."/>
            <person name="Wang X."/>
            <person name="Yang L."/>
            <person name="Nasrallah M.E."/>
            <person name="Bergelson J."/>
            <person name="Carrington J.C."/>
            <person name="Gaut B.S."/>
            <person name="Schmutz J."/>
            <person name="Mayer K.F.X."/>
            <person name="Van de Peer Y."/>
            <person name="Grigoriev I.V."/>
            <person name="Nordborg M."/>
            <person name="Weigel D."/>
            <person name="Guo Y.-L."/>
        </authorList>
    </citation>
    <scope>NUCLEOTIDE SEQUENCE [LARGE SCALE GENOMIC DNA]</scope>
    <source>
        <strain evidence="4">cv. MN47</strain>
    </source>
</reference>
<dbReference type="CDD" id="cd22152">
    <property type="entry name" value="F-box_AtAFR-like"/>
    <property type="match status" value="1"/>
</dbReference>
<dbReference type="InterPro" id="IPR057499">
    <property type="entry name" value="Kelch_FKB95"/>
</dbReference>
<name>D7KPS8_ARALL</name>
<accession>D7KPS8</accession>
<dbReference type="InterPro" id="IPR050354">
    <property type="entry name" value="F-box/kelch-repeat_ARATH"/>
</dbReference>
<dbReference type="SUPFAM" id="SSF81383">
    <property type="entry name" value="F-box domain"/>
    <property type="match status" value="1"/>
</dbReference>
<evidence type="ECO:0000313" key="3">
    <source>
        <dbReference type="EMBL" id="EFH67575.1"/>
    </source>
</evidence>
<dbReference type="Pfam" id="PF25210">
    <property type="entry name" value="Kelch_FKB95"/>
    <property type="match status" value="1"/>
</dbReference>
<dbReference type="EMBL" id="GL348713">
    <property type="protein sequence ID" value="EFH67575.1"/>
    <property type="molecule type" value="Genomic_DNA"/>
</dbReference>
<protein>
    <recommendedName>
        <fullName evidence="2">F-box domain-containing protein</fullName>
    </recommendedName>
</protein>
<sequence length="384" mass="43454">MSSKRKSKTITTTKKPPLKKKKLSPESTPNPSLPDDVLITCLARVSKLYYPTLSLVSKSFRSLLASPELYKARSLLRRTESCLYVCLHFPTEANARWFTLCRKPDRTLVNHKKSSSGNILVPIPSSQSTSTPHWSGHAAVGSNIYHIGGGFMRSSNVSVLDCRSHMWREAPSLKVKRMLYPSASVIDGKIYVAGGLVQKKSESSESMEVFDTKTQIWNYVLIPYLEELRGLLTKSICIEGKLYLRIGTKVLAYDPEEGRWEQEVGKTCKWFSNCVIENVLYCYIQGVLKWYDIKVRLWKQVHGLRGLPHEFSTSLIVKLADYSGKMAVFWDKSEPLSGEKMVWCAVVALERHNNGDIWGMVEWCDAVLIVPKLTHFENALAVTV</sequence>
<dbReference type="InterPro" id="IPR001810">
    <property type="entry name" value="F-box_dom"/>
</dbReference>
<keyword evidence="4" id="KW-1185">Reference proteome</keyword>
<dbReference type="InterPro" id="IPR036047">
    <property type="entry name" value="F-box-like_dom_sf"/>
</dbReference>
<dbReference type="PANTHER" id="PTHR24414">
    <property type="entry name" value="F-BOX/KELCH-REPEAT PROTEIN SKIP4"/>
    <property type="match status" value="1"/>
</dbReference>
<dbReference type="SUPFAM" id="SSF117281">
    <property type="entry name" value="Kelch motif"/>
    <property type="match status" value="1"/>
</dbReference>
<dbReference type="SMART" id="SM00256">
    <property type="entry name" value="FBOX"/>
    <property type="match status" value="1"/>
</dbReference>
<dbReference type="KEGG" id="aly:9327378"/>
<evidence type="ECO:0000256" key="1">
    <source>
        <dbReference type="SAM" id="MobiDB-lite"/>
    </source>
</evidence>
<dbReference type="OrthoDB" id="45365at2759"/>
<organism evidence="4">
    <name type="scientific">Arabidopsis lyrata subsp. lyrata</name>
    <name type="common">Lyre-leaved rock-cress</name>
    <dbReference type="NCBI Taxonomy" id="81972"/>
    <lineage>
        <taxon>Eukaryota</taxon>
        <taxon>Viridiplantae</taxon>
        <taxon>Streptophyta</taxon>
        <taxon>Embryophyta</taxon>
        <taxon>Tracheophyta</taxon>
        <taxon>Spermatophyta</taxon>
        <taxon>Magnoliopsida</taxon>
        <taxon>eudicotyledons</taxon>
        <taxon>Gunneridae</taxon>
        <taxon>Pentapetalae</taxon>
        <taxon>rosids</taxon>
        <taxon>malvids</taxon>
        <taxon>Brassicales</taxon>
        <taxon>Brassicaceae</taxon>
        <taxon>Camelineae</taxon>
        <taxon>Arabidopsis</taxon>
    </lineage>
</organism>
<evidence type="ECO:0000259" key="2">
    <source>
        <dbReference type="SMART" id="SM00256"/>
    </source>
</evidence>
<dbReference type="Gramene" id="scaffold_104236.1">
    <property type="protein sequence ID" value="scaffold_104236.1"/>
    <property type="gene ID" value="scaffold_104236.1"/>
</dbReference>
<dbReference type="Gene3D" id="2.120.10.80">
    <property type="entry name" value="Kelch-type beta propeller"/>
    <property type="match status" value="1"/>
</dbReference>
<dbReference type="PANTHER" id="PTHR24414:SF184">
    <property type="entry name" value="GALACTOSE OXIDASE_KELCH REPEAT SUPERFAMILY PROTEIN"/>
    <property type="match status" value="1"/>
</dbReference>
<dbReference type="InterPro" id="IPR015915">
    <property type="entry name" value="Kelch-typ_b-propeller"/>
</dbReference>
<dbReference type="AlphaFoldDB" id="D7KPS8"/>
<dbReference type="Pfam" id="PF00646">
    <property type="entry name" value="F-box"/>
    <property type="match status" value="1"/>
</dbReference>
<feature type="region of interest" description="Disordered" evidence="1">
    <location>
        <begin position="1"/>
        <end position="31"/>
    </location>
</feature>